<dbReference type="AlphaFoldDB" id="A0A917ZJ63"/>
<evidence type="ECO:0000313" key="3">
    <source>
        <dbReference type="Proteomes" id="UP000646523"/>
    </source>
</evidence>
<evidence type="ECO:0000313" key="2">
    <source>
        <dbReference type="EMBL" id="GGO83119.1"/>
    </source>
</evidence>
<keyword evidence="3" id="KW-1185">Reference proteome</keyword>
<feature type="region of interest" description="Disordered" evidence="1">
    <location>
        <begin position="54"/>
        <end position="74"/>
    </location>
</feature>
<gene>
    <name evidence="2" type="ORF">GCM10012289_75930</name>
</gene>
<comment type="caution">
    <text evidence="2">The sequence shown here is derived from an EMBL/GenBank/DDBJ whole genome shotgun (WGS) entry which is preliminary data.</text>
</comment>
<evidence type="ECO:0000256" key="1">
    <source>
        <dbReference type="SAM" id="MobiDB-lite"/>
    </source>
</evidence>
<proteinExistence type="predicted"/>
<name>A0A917ZJ63_9ACTN</name>
<reference evidence="2" key="1">
    <citation type="journal article" date="2014" name="Int. J. Syst. Evol. Microbiol.">
        <title>Complete genome sequence of Corynebacterium casei LMG S-19264T (=DSM 44701T), isolated from a smear-ripened cheese.</title>
        <authorList>
            <consortium name="US DOE Joint Genome Institute (JGI-PGF)"/>
            <person name="Walter F."/>
            <person name="Albersmeier A."/>
            <person name="Kalinowski J."/>
            <person name="Ruckert C."/>
        </authorList>
    </citation>
    <scope>NUCLEOTIDE SEQUENCE</scope>
    <source>
        <strain evidence="2">CGMCC 4.7368</strain>
    </source>
</reference>
<accession>A0A917ZJ63</accession>
<protein>
    <submittedName>
        <fullName evidence="2">Uncharacterized protein</fullName>
    </submittedName>
</protein>
<organism evidence="2 3">
    <name type="scientific">Nonomuraea cavernae</name>
    <dbReference type="NCBI Taxonomy" id="2045107"/>
    <lineage>
        <taxon>Bacteria</taxon>
        <taxon>Bacillati</taxon>
        <taxon>Actinomycetota</taxon>
        <taxon>Actinomycetes</taxon>
        <taxon>Streptosporangiales</taxon>
        <taxon>Streptosporangiaceae</taxon>
        <taxon>Nonomuraea</taxon>
    </lineage>
</organism>
<dbReference type="EMBL" id="BMNH01000048">
    <property type="protein sequence ID" value="GGO83119.1"/>
    <property type="molecule type" value="Genomic_DNA"/>
</dbReference>
<dbReference type="RefSeq" id="WP_189129086.1">
    <property type="nucleotide sequence ID" value="NZ_BMNH01000048.1"/>
</dbReference>
<dbReference type="Proteomes" id="UP000646523">
    <property type="component" value="Unassembled WGS sequence"/>
</dbReference>
<sequence>MNNDLVFGLAHLPDKEYRRRWPICRTRSCGGIADKMPFLVAATAAELERDLISERTREGLDAPPPAASAAARPR</sequence>
<reference evidence="2" key="2">
    <citation type="submission" date="2020-09" db="EMBL/GenBank/DDBJ databases">
        <authorList>
            <person name="Sun Q."/>
            <person name="Zhou Y."/>
        </authorList>
    </citation>
    <scope>NUCLEOTIDE SEQUENCE</scope>
    <source>
        <strain evidence="2">CGMCC 4.7368</strain>
    </source>
</reference>